<evidence type="ECO:0000256" key="4">
    <source>
        <dbReference type="ARBA" id="ARBA00022729"/>
    </source>
</evidence>
<dbReference type="Pfam" id="PF18962">
    <property type="entry name" value="Por_Secre_tail"/>
    <property type="match status" value="1"/>
</dbReference>
<evidence type="ECO:0000256" key="5">
    <source>
        <dbReference type="ARBA" id="ARBA00022801"/>
    </source>
</evidence>
<accession>A0ABV5GEA1</accession>
<sequence>MKLKLLFVLLVFQVSFAQHRTCGMQEKMAQIMSNPAQRQAYLEQQSKFDVELQKVVSNKNGNSVNNIIRIPVAVHFPSVATTSTQKVCFRTLAQSQINILNADYNGTNADISNFVNDASFYPGTNTGSLQVEFVLATQNHPAGTGLVNGDLAVTFGTDFLGNNDNDATWAGYLNLVCRNAGNGILGYSPLGGSPSAGMTVVIAKSAFGSGNGCTGYVPGSPYDLGRTLTHELGHFFNLDHTFESCDGANCATSGDRVCDTPSLSIENYDCPVAGDVAGCQPTEYALTMNYMDYVNDACMYMFTAGQAARMQAWYNTIASQFKTDVLGNESFLQNDFSIFPNPSKGSFTIQFKDIMIGYSVEVFDVTGKTIYENNYDQSANLNQVINLDNATSGVYFVNIKSDKGIVTKKLVIE</sequence>
<organism evidence="12 13">
    <name type="scientific">Flavobacterium paronense</name>
    <dbReference type="NCBI Taxonomy" id="1392775"/>
    <lineage>
        <taxon>Bacteria</taxon>
        <taxon>Pseudomonadati</taxon>
        <taxon>Bacteroidota</taxon>
        <taxon>Flavobacteriia</taxon>
        <taxon>Flavobacteriales</taxon>
        <taxon>Flavobacteriaceae</taxon>
        <taxon>Flavobacterium</taxon>
    </lineage>
</organism>
<keyword evidence="6" id="KW-0862">Zinc</keyword>
<evidence type="ECO:0000256" key="2">
    <source>
        <dbReference type="ARBA" id="ARBA00022670"/>
    </source>
</evidence>
<proteinExistence type="inferred from homology"/>
<evidence type="ECO:0000259" key="11">
    <source>
        <dbReference type="Pfam" id="PF18962"/>
    </source>
</evidence>
<keyword evidence="4 9" id="KW-0732">Signal</keyword>
<feature type="chain" id="PRO_5047026929" evidence="9">
    <location>
        <begin position="18"/>
        <end position="413"/>
    </location>
</feature>
<evidence type="ECO:0000256" key="6">
    <source>
        <dbReference type="ARBA" id="ARBA00022833"/>
    </source>
</evidence>
<name>A0ABV5GEA1_9FLAO</name>
<dbReference type="PANTHER" id="PTHR47466">
    <property type="match status" value="1"/>
</dbReference>
<evidence type="ECO:0000256" key="8">
    <source>
        <dbReference type="ARBA" id="ARBA00023157"/>
    </source>
</evidence>
<dbReference type="InterPro" id="IPR008754">
    <property type="entry name" value="Peptidase_M43"/>
</dbReference>
<keyword evidence="2" id="KW-0645">Protease</keyword>
<evidence type="ECO:0000256" key="1">
    <source>
        <dbReference type="ARBA" id="ARBA00008721"/>
    </source>
</evidence>
<feature type="domain" description="Peptidase M43 pregnancy-associated plasma-A" evidence="10">
    <location>
        <begin position="224"/>
        <end position="312"/>
    </location>
</feature>
<keyword evidence="8" id="KW-1015">Disulfide bond</keyword>
<dbReference type="Gene3D" id="3.40.390.10">
    <property type="entry name" value="Collagenase (Catalytic Domain)"/>
    <property type="match status" value="1"/>
</dbReference>
<dbReference type="SUPFAM" id="SSF55486">
    <property type="entry name" value="Metalloproteases ('zincins'), catalytic domain"/>
    <property type="match status" value="1"/>
</dbReference>
<evidence type="ECO:0000256" key="9">
    <source>
        <dbReference type="SAM" id="SignalP"/>
    </source>
</evidence>
<dbReference type="EMBL" id="JBHMFB010000016">
    <property type="protein sequence ID" value="MFB9089439.1"/>
    <property type="molecule type" value="Genomic_DNA"/>
</dbReference>
<protein>
    <submittedName>
        <fullName evidence="12">Zinc-dependent metalloprotease</fullName>
    </submittedName>
</protein>
<dbReference type="NCBIfam" id="TIGR04183">
    <property type="entry name" value="Por_Secre_tail"/>
    <property type="match status" value="1"/>
</dbReference>
<keyword evidence="5" id="KW-0378">Hydrolase</keyword>
<dbReference type="RefSeq" id="WP_290286433.1">
    <property type="nucleotide sequence ID" value="NZ_JAUFQN010000019.1"/>
</dbReference>
<evidence type="ECO:0000313" key="13">
    <source>
        <dbReference type="Proteomes" id="UP001589576"/>
    </source>
</evidence>
<dbReference type="InterPro" id="IPR024079">
    <property type="entry name" value="MetalloPept_cat_dom_sf"/>
</dbReference>
<reference evidence="12 13" key="1">
    <citation type="submission" date="2024-09" db="EMBL/GenBank/DDBJ databases">
        <authorList>
            <person name="Sun Q."/>
            <person name="Mori K."/>
        </authorList>
    </citation>
    <scope>NUCLEOTIDE SEQUENCE [LARGE SCALE GENOMIC DNA]</scope>
    <source>
        <strain evidence="12 13">CECT 8460</strain>
    </source>
</reference>
<gene>
    <name evidence="12" type="ORF">ACFFUU_07510</name>
</gene>
<evidence type="ECO:0000313" key="12">
    <source>
        <dbReference type="EMBL" id="MFB9089439.1"/>
    </source>
</evidence>
<comment type="caution">
    <text evidence="12">The sequence shown here is derived from an EMBL/GenBank/DDBJ whole genome shotgun (WGS) entry which is preliminary data.</text>
</comment>
<dbReference type="Proteomes" id="UP001589576">
    <property type="component" value="Unassembled WGS sequence"/>
</dbReference>
<feature type="signal peptide" evidence="9">
    <location>
        <begin position="1"/>
        <end position="17"/>
    </location>
</feature>
<keyword evidence="7 12" id="KW-0482">Metalloprotease</keyword>
<dbReference type="GO" id="GO:0008237">
    <property type="term" value="F:metallopeptidase activity"/>
    <property type="evidence" value="ECO:0007669"/>
    <property type="project" value="UniProtKB-KW"/>
</dbReference>
<feature type="domain" description="Secretion system C-terminal sorting" evidence="11">
    <location>
        <begin position="338"/>
        <end position="412"/>
    </location>
</feature>
<evidence type="ECO:0000259" key="10">
    <source>
        <dbReference type="Pfam" id="PF05572"/>
    </source>
</evidence>
<evidence type="ECO:0000256" key="7">
    <source>
        <dbReference type="ARBA" id="ARBA00023049"/>
    </source>
</evidence>
<comment type="similarity">
    <text evidence="1">Belongs to the peptidase M43B family.</text>
</comment>
<dbReference type="InterPro" id="IPR026444">
    <property type="entry name" value="Secre_tail"/>
</dbReference>
<dbReference type="PANTHER" id="PTHR47466:SF1">
    <property type="entry name" value="METALLOPROTEASE MEP1 (AFU_ORTHOLOGUE AFUA_1G07730)-RELATED"/>
    <property type="match status" value="1"/>
</dbReference>
<dbReference type="Pfam" id="PF05572">
    <property type="entry name" value="Peptidase_M43"/>
    <property type="match status" value="1"/>
</dbReference>
<keyword evidence="3" id="KW-0479">Metal-binding</keyword>
<evidence type="ECO:0000256" key="3">
    <source>
        <dbReference type="ARBA" id="ARBA00022723"/>
    </source>
</evidence>
<keyword evidence="13" id="KW-1185">Reference proteome</keyword>